<organism evidence="6 7">
    <name type="scientific">Sphingomonas lycopersici</name>
    <dbReference type="NCBI Taxonomy" id="2951807"/>
    <lineage>
        <taxon>Bacteria</taxon>
        <taxon>Pseudomonadati</taxon>
        <taxon>Pseudomonadota</taxon>
        <taxon>Alphaproteobacteria</taxon>
        <taxon>Sphingomonadales</taxon>
        <taxon>Sphingomonadaceae</taxon>
        <taxon>Sphingomonas</taxon>
    </lineage>
</organism>
<dbReference type="Proteomes" id="UP001165565">
    <property type="component" value="Unassembled WGS sequence"/>
</dbReference>
<proteinExistence type="inferred from homology"/>
<evidence type="ECO:0000256" key="2">
    <source>
        <dbReference type="ARBA" id="ARBA00009695"/>
    </source>
</evidence>
<accession>A0AA42CUI0</accession>
<dbReference type="EMBL" id="JANFAV010000007">
    <property type="protein sequence ID" value="MCW6535461.1"/>
    <property type="molecule type" value="Genomic_DNA"/>
</dbReference>
<comment type="caution">
    <text evidence="6">The sequence shown here is derived from an EMBL/GenBank/DDBJ whole genome shotgun (WGS) entry which is preliminary data.</text>
</comment>
<comment type="similarity">
    <text evidence="2">Belongs to the RecX family.</text>
</comment>
<evidence type="ECO:0000313" key="7">
    <source>
        <dbReference type="Proteomes" id="UP001165565"/>
    </source>
</evidence>
<dbReference type="InterPro" id="IPR036388">
    <property type="entry name" value="WH-like_DNA-bd_sf"/>
</dbReference>
<protein>
    <recommendedName>
        <fullName evidence="3">Regulatory protein RecX</fullName>
    </recommendedName>
</protein>
<dbReference type="InterPro" id="IPR053924">
    <property type="entry name" value="RecX_HTH_2nd"/>
</dbReference>
<dbReference type="AlphaFoldDB" id="A0AA42CUI0"/>
<dbReference type="GO" id="GO:0005737">
    <property type="term" value="C:cytoplasm"/>
    <property type="evidence" value="ECO:0007669"/>
    <property type="project" value="UniProtKB-SubCell"/>
</dbReference>
<dbReference type="Pfam" id="PF02631">
    <property type="entry name" value="RecX_HTH2"/>
    <property type="match status" value="1"/>
</dbReference>
<keyword evidence="7" id="KW-1185">Reference proteome</keyword>
<comment type="subcellular location">
    <subcellularLocation>
        <location evidence="1">Cytoplasm</location>
    </subcellularLocation>
</comment>
<evidence type="ECO:0000256" key="4">
    <source>
        <dbReference type="ARBA" id="ARBA00022490"/>
    </source>
</evidence>
<evidence type="ECO:0000256" key="3">
    <source>
        <dbReference type="ARBA" id="ARBA00018111"/>
    </source>
</evidence>
<feature type="domain" description="RecX second three-helical" evidence="5">
    <location>
        <begin position="69"/>
        <end position="109"/>
    </location>
</feature>
<keyword evidence="4" id="KW-0963">Cytoplasm</keyword>
<evidence type="ECO:0000313" key="6">
    <source>
        <dbReference type="EMBL" id="MCW6535461.1"/>
    </source>
</evidence>
<evidence type="ECO:0000259" key="5">
    <source>
        <dbReference type="Pfam" id="PF02631"/>
    </source>
</evidence>
<evidence type="ECO:0000256" key="1">
    <source>
        <dbReference type="ARBA" id="ARBA00004496"/>
    </source>
</evidence>
<dbReference type="RefSeq" id="WP_265269057.1">
    <property type="nucleotide sequence ID" value="NZ_JANFAV010000007.1"/>
</dbReference>
<name>A0AA42CUI0_9SPHN</name>
<gene>
    <name evidence="6" type="ORF">NEE01_11790</name>
</gene>
<sequence length="181" mass="19765">MTRERHALPRPLDAAALDQLALRYVERFATTRGKLADYLRRKVRERGWQGAPVDPAAVAERMAALGYVNDRAFAAMRAASLARRGFGARRVAQALHAAQIDAEDTAAALAELAEEPGAEAQPLRAALAFAKRRRFGPWAREAPDARLVERQVAAMIRAGHAHALARRIVTSPPGVPFEGEE</sequence>
<dbReference type="Gene3D" id="1.10.10.10">
    <property type="entry name" value="Winged helix-like DNA-binding domain superfamily/Winged helix DNA-binding domain"/>
    <property type="match status" value="1"/>
</dbReference>
<reference evidence="6" key="1">
    <citation type="submission" date="2022-06" db="EMBL/GenBank/DDBJ databases">
        <title>Sphingomonas sp. nov. isolated from rhizosphere soil of tomato.</title>
        <authorList>
            <person name="Dong H."/>
            <person name="Gao R."/>
        </authorList>
    </citation>
    <scope>NUCLEOTIDE SEQUENCE</scope>
    <source>
        <strain evidence="6">MMSM24</strain>
    </source>
</reference>